<keyword evidence="11 13" id="KW-0472">Membrane</keyword>
<keyword evidence="5" id="KW-1003">Cell membrane</keyword>
<keyword evidence="7 15" id="KW-0328">Glycosyltransferase</keyword>
<proteinExistence type="inferred from homology"/>
<name>A0ABV7G2V9_9PROT</name>
<keyword evidence="9 13" id="KW-0812">Transmembrane</keyword>
<evidence type="ECO:0000256" key="7">
    <source>
        <dbReference type="ARBA" id="ARBA00022676"/>
    </source>
</evidence>
<dbReference type="InterPro" id="IPR050321">
    <property type="entry name" value="Glycosyltr_2/OpgH_subfam"/>
</dbReference>
<evidence type="ECO:0000313" key="15">
    <source>
        <dbReference type="EMBL" id="MFC3127038.1"/>
    </source>
</evidence>
<dbReference type="PANTHER" id="PTHR43867:SF5">
    <property type="entry name" value="GLUCANS BIOSYNTHESIS GLUCOSYLTRANSFERASE H"/>
    <property type="match status" value="1"/>
</dbReference>
<reference evidence="16" key="1">
    <citation type="journal article" date="2019" name="Int. J. Syst. Evol. Microbiol.">
        <title>The Global Catalogue of Microorganisms (GCM) 10K type strain sequencing project: providing services to taxonomists for standard genome sequencing and annotation.</title>
        <authorList>
            <consortium name="The Broad Institute Genomics Platform"/>
            <consortium name="The Broad Institute Genome Sequencing Center for Infectious Disease"/>
            <person name="Wu L."/>
            <person name="Ma J."/>
        </authorList>
    </citation>
    <scope>NUCLEOTIDE SEQUENCE [LARGE SCALE GENOMIC DNA]</scope>
    <source>
        <strain evidence="16">KCTC 52094</strain>
    </source>
</reference>
<evidence type="ECO:0000256" key="8">
    <source>
        <dbReference type="ARBA" id="ARBA00022679"/>
    </source>
</evidence>
<dbReference type="Pfam" id="PF13632">
    <property type="entry name" value="Glyco_trans_2_3"/>
    <property type="match status" value="1"/>
</dbReference>
<keyword evidence="8 15" id="KW-0808">Transferase</keyword>
<evidence type="ECO:0000256" key="10">
    <source>
        <dbReference type="ARBA" id="ARBA00022989"/>
    </source>
</evidence>
<feature type="transmembrane region" description="Helical" evidence="13">
    <location>
        <begin position="520"/>
        <end position="543"/>
    </location>
</feature>
<dbReference type="PANTHER" id="PTHR43867">
    <property type="entry name" value="CELLULOSE SYNTHASE CATALYTIC SUBUNIT A [UDP-FORMING]"/>
    <property type="match status" value="1"/>
</dbReference>
<gene>
    <name evidence="15" type="primary">mdoH</name>
    <name evidence="15" type="ORF">ACFOD4_18375</name>
</gene>
<feature type="transmembrane region" description="Helical" evidence="13">
    <location>
        <begin position="549"/>
        <end position="567"/>
    </location>
</feature>
<dbReference type="EMBL" id="JBHRTN010000018">
    <property type="protein sequence ID" value="MFC3127038.1"/>
    <property type="molecule type" value="Genomic_DNA"/>
</dbReference>
<dbReference type="RefSeq" id="WP_379598737.1">
    <property type="nucleotide sequence ID" value="NZ_JBHRTN010000018.1"/>
</dbReference>
<evidence type="ECO:0000256" key="9">
    <source>
        <dbReference type="ARBA" id="ARBA00022692"/>
    </source>
</evidence>
<feature type="transmembrane region" description="Helical" evidence="13">
    <location>
        <begin position="424"/>
        <end position="444"/>
    </location>
</feature>
<evidence type="ECO:0000256" key="6">
    <source>
        <dbReference type="ARBA" id="ARBA00022519"/>
    </source>
</evidence>
<evidence type="ECO:0000256" key="13">
    <source>
        <dbReference type="SAM" id="Phobius"/>
    </source>
</evidence>
<feature type="transmembrane region" description="Helical" evidence="13">
    <location>
        <begin position="43"/>
        <end position="63"/>
    </location>
</feature>
<sequence length="597" mass="64518">MYQPAADDAGKDLPARPSPRQLREPEPSLDPPSGNALLRRCGFVGLCLAVAAPLLLLMIGVLAPGGWTGWEVAILLFWLGTLPWTALCAANALIGFALRMSQPGPAGGVPDLAPLPVPPRGATALTLCLRHEDTAQALSRLVPLLDGLEAAGAGHRFTLWLLSDSTEPGAVMREEAAITAFATLRAQRLIPVRYRRRVENLGFKAGNVMDFLDRHAGGHEFFLCLDADSEMTAGAVLRLVSVMEADPKLAILQPLIAGRPAATAFTRLFQFGMRSGMRIWGTGQAWWQLDDGPYWGHNALLRIEPFRTHARLEALPDGSHILSHDQLEAVRLRAAGWKVRCQPDDSGSLEGNPPSLPDFLLRDRRWGAGNMQYLHLLRLPGLTWMGRWQLAQAVLLFAAAPLWLLLLLAVVMNAATGGGSTTPAGALLALLLGNWVALHAPKLLGYVELLLRTEGAASYGGPGRVVRGALAEILFTALNDPLVMVDKALFLLRLPFGLRPGWLPQNRESRGVRWADAARLLWPQAAVGAVTLGGLALAGGTAWLWGLPVWLPLLLGIPFAWATAAPAPSAWMRRRGLCVMPEELPLEEERVAMPRAA</sequence>
<organism evidence="15 16">
    <name type="scientific">Teichococcus globiformis</name>
    <dbReference type="NCBI Taxonomy" id="2307229"/>
    <lineage>
        <taxon>Bacteria</taxon>
        <taxon>Pseudomonadati</taxon>
        <taxon>Pseudomonadota</taxon>
        <taxon>Alphaproteobacteria</taxon>
        <taxon>Acetobacterales</taxon>
        <taxon>Roseomonadaceae</taxon>
        <taxon>Roseomonas</taxon>
    </lineage>
</organism>
<feature type="transmembrane region" description="Helical" evidence="13">
    <location>
        <begin position="393"/>
        <end position="412"/>
    </location>
</feature>
<evidence type="ECO:0000256" key="4">
    <source>
        <dbReference type="ARBA" id="ARBA00020585"/>
    </source>
</evidence>
<dbReference type="InterPro" id="IPR001173">
    <property type="entry name" value="Glyco_trans_2-like"/>
</dbReference>
<accession>A0ABV7G2V9</accession>
<dbReference type="Proteomes" id="UP001595593">
    <property type="component" value="Unassembled WGS sequence"/>
</dbReference>
<dbReference type="NCBIfam" id="NF003962">
    <property type="entry name" value="PRK05454.2-5"/>
    <property type="match status" value="1"/>
</dbReference>
<comment type="subcellular location">
    <subcellularLocation>
        <location evidence="1">Cell inner membrane</location>
        <topology evidence="1">Multi-pass membrane protein</topology>
    </subcellularLocation>
</comment>
<dbReference type="Gene3D" id="3.90.550.10">
    <property type="entry name" value="Spore Coat Polysaccharide Biosynthesis Protein SpsA, Chain A"/>
    <property type="match status" value="1"/>
</dbReference>
<dbReference type="GO" id="GO:0016757">
    <property type="term" value="F:glycosyltransferase activity"/>
    <property type="evidence" value="ECO:0007669"/>
    <property type="project" value="UniProtKB-KW"/>
</dbReference>
<evidence type="ECO:0000256" key="3">
    <source>
        <dbReference type="ARBA" id="ARBA00009337"/>
    </source>
</evidence>
<evidence type="ECO:0000313" key="16">
    <source>
        <dbReference type="Proteomes" id="UP001595593"/>
    </source>
</evidence>
<feature type="region of interest" description="Disordered" evidence="12">
    <location>
        <begin position="1"/>
        <end position="33"/>
    </location>
</feature>
<evidence type="ECO:0000256" key="2">
    <source>
        <dbReference type="ARBA" id="ARBA00005001"/>
    </source>
</evidence>
<comment type="pathway">
    <text evidence="2">Glycan metabolism; osmoregulated periplasmic glucan (OPG) biosynthesis.</text>
</comment>
<keyword evidence="6" id="KW-0997">Cell inner membrane</keyword>
<keyword evidence="10 13" id="KW-1133">Transmembrane helix</keyword>
<keyword evidence="16" id="KW-1185">Reference proteome</keyword>
<dbReference type="InterPro" id="IPR029044">
    <property type="entry name" value="Nucleotide-diphossugar_trans"/>
</dbReference>
<comment type="similarity">
    <text evidence="3">Belongs to the glycosyltransferase 2 family. OpgH subfamily.</text>
</comment>
<feature type="transmembrane region" description="Helical" evidence="13">
    <location>
        <begin position="75"/>
        <end position="98"/>
    </location>
</feature>
<evidence type="ECO:0000256" key="11">
    <source>
        <dbReference type="ARBA" id="ARBA00023136"/>
    </source>
</evidence>
<evidence type="ECO:0000256" key="1">
    <source>
        <dbReference type="ARBA" id="ARBA00004429"/>
    </source>
</evidence>
<feature type="domain" description="Glycosyltransferase 2-like" evidence="14">
    <location>
        <begin position="222"/>
        <end position="434"/>
    </location>
</feature>
<protein>
    <recommendedName>
        <fullName evidence="4">Glucans biosynthesis glucosyltransferase H</fullName>
    </recommendedName>
</protein>
<comment type="caution">
    <text evidence="15">The sequence shown here is derived from an EMBL/GenBank/DDBJ whole genome shotgun (WGS) entry which is preliminary data.</text>
</comment>
<dbReference type="SUPFAM" id="SSF53448">
    <property type="entry name" value="Nucleotide-diphospho-sugar transferases"/>
    <property type="match status" value="1"/>
</dbReference>
<evidence type="ECO:0000256" key="5">
    <source>
        <dbReference type="ARBA" id="ARBA00022475"/>
    </source>
</evidence>
<evidence type="ECO:0000256" key="12">
    <source>
        <dbReference type="SAM" id="MobiDB-lite"/>
    </source>
</evidence>
<evidence type="ECO:0000259" key="14">
    <source>
        <dbReference type="Pfam" id="PF13632"/>
    </source>
</evidence>